<organism evidence="5 6">
    <name type="scientific">Caulochytrium protostelioides</name>
    <dbReference type="NCBI Taxonomy" id="1555241"/>
    <lineage>
        <taxon>Eukaryota</taxon>
        <taxon>Fungi</taxon>
        <taxon>Fungi incertae sedis</taxon>
        <taxon>Chytridiomycota</taxon>
        <taxon>Chytridiomycota incertae sedis</taxon>
        <taxon>Chytridiomycetes</taxon>
        <taxon>Caulochytriales</taxon>
        <taxon>Caulochytriaceae</taxon>
        <taxon>Caulochytrium</taxon>
    </lineage>
</organism>
<dbReference type="EMBL" id="ML014128">
    <property type="protein sequence ID" value="RKP03126.1"/>
    <property type="molecule type" value="Genomic_DNA"/>
</dbReference>
<dbReference type="PANTHER" id="PTHR11139">
    <property type="entry name" value="ATAXIA TELANGIECTASIA MUTATED ATM -RELATED"/>
    <property type="match status" value="1"/>
</dbReference>
<dbReference type="PROSITE" id="PS51189">
    <property type="entry name" value="FAT"/>
    <property type="match status" value="1"/>
</dbReference>
<evidence type="ECO:0000313" key="6">
    <source>
        <dbReference type="Proteomes" id="UP000274922"/>
    </source>
</evidence>
<dbReference type="Pfam" id="PF20206">
    <property type="entry name" value="Tra1_ring"/>
    <property type="match status" value="2"/>
</dbReference>
<dbReference type="SUPFAM" id="SSF48371">
    <property type="entry name" value="ARM repeat"/>
    <property type="match status" value="2"/>
</dbReference>
<dbReference type="InterPro" id="IPR014009">
    <property type="entry name" value="PIK_FAT"/>
</dbReference>
<sequence>MITQADLELYAARLSNISLKAEVKLAIVSEMRDAIEVVHSMEYGSFLTLMVPPFLQILQDAQLPTSTVPSIDEKLRNAILEVIHRFPQNDVLKPHASEILQALMVILRQDNEANAVIALKILIELHKGYKTAVEGHVEEFFEVVLTMYGNMDAAMRARFEIPAVQTDLPPTTDPQEALAQSRLFIPTGLTSFKVLTECPIILALLFRLHTPLMATNVIKFVPKIMPCLQLQPKQQREAQDAYRARTGQAMLGMAAESMDAQQRNAFAELKALQAKSISFIAYILHANNFMPLLQPYQAAIADAVVSLLLSCPAESSATRRELLVATRHVWYSDFRVAFTVHLDTLLDEDVLLGQGVTTRELLRPLAHSVLVDLIHHSRNELTPKQLWTTVQIYSRNLHDPAFAPNIQTMCAKLLLNLVESLMKHSAKTAHATAPGAPPSRTALTPAQARRMLLFILASLASKLKNINESYDAVMTAADKLVGPTGVVTAADKAKYDNRSFAAVGEIEYWTDLGFVQPICTSHRALPSSPEPVKDVKFLLKNVINGIKSLLVALRSVAPSMVPGEGDDDRLECYSDRSDCADREAKEALELFATIFIQLDAPAFQELFSTEMPFLFERIFENNAILAVPQYLLANATVSTPFAGLLLRFLVDRIEDLGGADSVKANVLLRLFKLLFMAVTLFPERNEAVLRPHLGHIIISAMNLSHHAQNALNYFSLLRALFRAIGGGRFEVLYQEVLPLLQVLLEGLNHLLTSAQKPAMRELFVELCLTIPVRLSVLLPYLNFLMKPLVVALQSSSDLVSQGLRTLELCIDNLTQDFLEPVMAPFLSELMTTLWSHLKPLPHDQVHSHTTIRILGKLGGRNRRVLNEGLKLTHKLAADSGFKTLPAMIEAAGSSHRLAADIITFVSDAPIRRADDATSPFLELEIASDASRVMHASAIAQALQVVFAALTFPDTHAEAHAMLTRVTRHVAVLVCLEHVADPPGTANALTHAITATSSMAAIRTTMDTDTDPETKLDPADLQRDPQYQALAFLRSFHAGCVALVGPRRVRGLKVFHTLVSTLCNDCYKEQSTKKAGGAVGISAVIHLMRRDRAWIQAHELAFVKALLYVLKDTSPEMAAAAAGTLLAVDSTPLAAAAATPTGTAATPPSSSSPVKPSSKSPPPPPHTAAFNCLIALLISELSNTNARVRATVQKALATLERLRGQAVSDILRPVADRLLLPIFAKPLRALPHTMQIGHIEAVTFCLDLRPSLLSFNDELIRLLHEALALADAEDHALISKNNQYKMTASLTNLRVVCIQLLSSALSCPDFKQPEPDTTRGRIISIFFKSLYSKSSQVVEVANAGLKKVLQQQQKLSKDLLQVGLRPVLVNISDPKRLTVPSLEGLARLLQLLTNYFKVEIGKKLLDHLHHWSSPQALEDASSRLLSEVEDLKIMVAILEVFPLLPTTANIFLDDLMGAVVGIERHLKRCGSSPLRPPTLKFLCRYPDDALRWFMDHYATPDMASLFLNMIEMPDAQPLRTVVTRRIEAIAERLVQADHVALFLTVLQRLLRSDPRLLAANPALWQHVVTLWGKCCAVPRNPGAGDLALASPPPASSASAAAPVKGELKAASAASPGASAAAGTIATPGTPVTTTAVMATTTMVALPNGDASHTTTSPTAAVTNAAAAGVERVIAHAKVRPNFEVIAPLLLQIILTHLGQIPRTAEIPLLFDVLGALDMKAIMDTTALRRFLLERMIYHVDLEERRAVMSVFLERFEHPGLPDHVKARDLRMLVQIYSKIWKPMQRDGHGWSSSLRVEVLQLSTCLVGHLPGMITESRGLLMRTAWKWAKPDDAEKLDDMTCKQAAYVFMATFIANIESPPKIVIQVYAALLRGHQSESRNLVRQALDILLPVMPRRVKDKESVSGLPTWVAWTRKIMIQDSHTVTQLLLLYLMIIRHTKLFWPYRDHFIAQCINSLQRLGLSPNATPDTRSLTLSMTQLIIDWEAMSDEAQREVANAASTAVASSSDRIDMALDAGASPNGRLKRRHDAMANDSSTASDAAGSAGATSSSPDPAIHSTIPVHHQENHLLYLVRFALMALADPSRKHLLNRTLHYLSQLSRRWVDASVRAAWLDRLLTAEVTDETVGTILGACEIMALLLAPRIDRAEPAVLAPFARLFERWIKADKPRVLRAVQPLLKPFFDRIKTLRPITAGGTAGSGHASTAETTPELVALVETADAVLVRSLAETTQSQTVVCLLEAMHDYRADEMTELLPDILKLFQKLADDHVELAKLTAPPPPTSSSTAPLTDKTSLDRYMMVTLLGILKDRMAPLGDQRRSLMACLGSLISHTHDRELLAFLLQLTKSWIAARRETFPTIKEKANLMVKFLVLRDRDEALTTEYLQLVADIYGNPVFARTEMTVRLEPAFLYGTSHPNPVLRHRFLSILDGSVTPKLFPRLQYIFGIQNWETLSGHYWLQQALDLLLGAMDRDAPLTTSEFLVAYLEDMRYVTTRSSEVLRPLRRLIYSDPELTRSLWIAIFPSAWALLSPHERHDLTKIMIPLLAKEYHVVAADARPNVVETLLTSIAHCHPIVQLPPQLVKYLGKTFNAWHVALEILQRSLDELYSQSEKIRESTMDAMVGLYQMLSEKDHFYGLWRRRCLFAETNCAVSFEQNGLWGQAQALYEVAQSKARTGVLPFTESEYTLWEDHWIYCTQRLQQWDILTDLAKHDGNNELLLECAWRLSDWKQERESLANAVSLLPDALRGNQFSSHSQSTKKMIYQTFLALLKIPEGPEYGAEFRRLSEEGVQLTLKQWQLLPAYVTQSHIPLLHTFQLYVELSEASQLQQTLATTLASNIDAKSQELKGILQTWRDRLPNAWDDIHLWSDLVAWRQHVFTIVNRAYLPLIPMLSHPANHPVPTPGLPGAANPTTNPATSYAYRGYHETAWIINRFAHVARKHGLSDVCISSLSRIYTLPNIEIQEAFYKLREQAKCHFRNPKEYATGLDVINNTNLLYFSTSQKAEFFMLKGVFYSKLHLHDEAQSAFSSSLHMDLTLAKSWAAWGQYNDRMFADSPKEYKYGANALNCYMQAADIYNNSRSRRFLARVLWLLNLDNDEGTIGSAFDLDRVDQSLWYWITFIPQLLLSLGHREGKHARNVLLKLARLYPQALHFQLRTTKEDLMVFKKHQQQQQQQAARREELRRSSSQLPSQAIARPTAATTMTPATSMVAGSAPATAAGTAPAAPAAAPAEPSTPKDAKPVLDPASAGGPSPSTSSIGSSAPRAAAAPAAAAPPAAKSQELKGDYVEEIMAMLKTAFPLLALSMETMVDQILQRLKSSTDEDIYRLVFALLNDGVQQLARDPSDSGSLSAATESNLLRFAETMYPGHIKYQKAFEDDFIHSKPNLSQLVDRLRHWRDRLERLLDLRPASQNLEQFSHYLVEFEYQKFDDIEVPGQYFLLCDSNRDFKKIVRFLPEITAVRGPGSCHRRLSIRGHDGRLQTFMLQNHAARHCRREERLMQLFRLLNAISDRRKDARERSLTFHLPLMVPMAPQMRLVQDDPSYVSFYEIYEQHCRQHGFPKDAPIVHYMTRMQQALAGARPARRSKVELLNLKTEILHETAQQLIPETILTQYMTARMGSWSALWLMRKQFTVQMALCAFMTYVLSIGQRFPHKFHVALATGHVWMSEVLATFSASTHLLTNNDSVPFRLTPNLQHFMGAVGIEGIFTAALMAMARALTDPETDMEDCVAIFLRDELVAWLHGARKPALSDTALRHAVQQNTALITKRCQGLACRAERDQKKMDTALPLNQTLLDLISQAANPLKLAQLEVAFLPNF</sequence>
<feature type="compositionally biased region" description="Low complexity" evidence="2">
    <location>
        <begin position="3241"/>
        <end position="3273"/>
    </location>
</feature>
<gene>
    <name evidence="5" type="ORF">CXG81DRAFT_9931</name>
</gene>
<dbReference type="SMART" id="SM00146">
    <property type="entry name" value="PI3Kc"/>
    <property type="match status" value="1"/>
</dbReference>
<reference evidence="6" key="1">
    <citation type="journal article" date="2018" name="Nat. Microbiol.">
        <title>Leveraging single-cell genomics to expand the fungal tree of life.</title>
        <authorList>
            <person name="Ahrendt S.R."/>
            <person name="Quandt C.A."/>
            <person name="Ciobanu D."/>
            <person name="Clum A."/>
            <person name="Salamov A."/>
            <person name="Andreopoulos B."/>
            <person name="Cheng J.F."/>
            <person name="Woyke T."/>
            <person name="Pelin A."/>
            <person name="Henrissat B."/>
            <person name="Reynolds N.K."/>
            <person name="Benny G.L."/>
            <person name="Smith M.E."/>
            <person name="James T.Y."/>
            <person name="Grigoriev I.V."/>
        </authorList>
    </citation>
    <scope>NUCLEOTIDE SEQUENCE [LARGE SCALE GENOMIC DNA]</scope>
    <source>
        <strain evidence="6">ATCC 52028</strain>
    </source>
</reference>
<dbReference type="Pfam" id="PF00454">
    <property type="entry name" value="PI3_PI4_kinase"/>
    <property type="match status" value="1"/>
</dbReference>
<dbReference type="GO" id="GO:0035267">
    <property type="term" value="C:NuA4 histone acetyltransferase complex"/>
    <property type="evidence" value="ECO:0007669"/>
    <property type="project" value="TreeGrafter"/>
</dbReference>
<dbReference type="STRING" id="1555241.A0A4P9XCG3"/>
<dbReference type="CDD" id="cd05163">
    <property type="entry name" value="PIKK_TRRAP"/>
    <property type="match status" value="1"/>
</dbReference>
<dbReference type="PANTHER" id="PTHR11139:SF1">
    <property type="entry name" value="TRANSFORMATION_TRANSCRIPTION DOMAIN-ASSOCIATED PROTEIN"/>
    <property type="match status" value="1"/>
</dbReference>
<dbReference type="OrthoDB" id="5570127at2759"/>
<feature type="domain" description="FAT" evidence="4">
    <location>
        <begin position="2577"/>
        <end position="3157"/>
    </location>
</feature>
<dbReference type="GO" id="GO:0005634">
    <property type="term" value="C:nucleus"/>
    <property type="evidence" value="ECO:0007669"/>
    <property type="project" value="TreeGrafter"/>
</dbReference>
<name>A0A4P9XCG3_9FUNG</name>
<feature type="compositionally biased region" description="Low complexity" evidence="2">
    <location>
        <begin position="2033"/>
        <end position="2053"/>
    </location>
</feature>
<dbReference type="InterPro" id="IPR011009">
    <property type="entry name" value="Kinase-like_dom_sf"/>
</dbReference>
<evidence type="ECO:0000313" key="5">
    <source>
        <dbReference type="EMBL" id="RKP03126.1"/>
    </source>
</evidence>
<dbReference type="Pfam" id="PF02259">
    <property type="entry name" value="FAT"/>
    <property type="match status" value="1"/>
</dbReference>
<evidence type="ECO:0008006" key="7">
    <source>
        <dbReference type="Google" id="ProtNLM"/>
    </source>
</evidence>
<dbReference type="SUPFAM" id="SSF56112">
    <property type="entry name" value="Protein kinase-like (PK-like)"/>
    <property type="match status" value="1"/>
</dbReference>
<evidence type="ECO:0000259" key="3">
    <source>
        <dbReference type="PROSITE" id="PS50290"/>
    </source>
</evidence>
<dbReference type="Gene3D" id="1.10.1070.11">
    <property type="entry name" value="Phosphatidylinositol 3-/4-kinase, catalytic domain"/>
    <property type="match status" value="1"/>
</dbReference>
<feature type="domain" description="PI3K/PI4K catalytic" evidence="3">
    <location>
        <begin position="3450"/>
        <end position="3777"/>
    </location>
</feature>
<protein>
    <recommendedName>
        <fullName evidence="7">Non-specific serine/threonine protein kinase</fullName>
    </recommendedName>
</protein>
<feature type="compositionally biased region" description="Low complexity" evidence="2">
    <location>
        <begin position="1137"/>
        <end position="1157"/>
    </location>
</feature>
<dbReference type="GO" id="GO:0006355">
    <property type="term" value="P:regulation of DNA-templated transcription"/>
    <property type="evidence" value="ECO:0007669"/>
    <property type="project" value="TreeGrafter"/>
</dbReference>
<evidence type="ECO:0000256" key="2">
    <source>
        <dbReference type="SAM" id="MobiDB-lite"/>
    </source>
</evidence>
<dbReference type="InterPro" id="IPR000403">
    <property type="entry name" value="PI3/4_kinase_cat_dom"/>
</dbReference>
<dbReference type="PROSITE" id="PS50290">
    <property type="entry name" value="PI3_4_KINASE_3"/>
    <property type="match status" value="1"/>
</dbReference>
<feature type="compositionally biased region" description="Low complexity" evidence="2">
    <location>
        <begin position="3210"/>
        <end position="3230"/>
    </location>
</feature>
<dbReference type="InterPro" id="IPR046807">
    <property type="entry name" value="Tra1_central"/>
</dbReference>
<dbReference type="InterPro" id="IPR016024">
    <property type="entry name" value="ARM-type_fold"/>
</dbReference>
<feature type="region of interest" description="Disordered" evidence="2">
    <location>
        <begin position="2014"/>
        <end position="2056"/>
    </location>
</feature>
<dbReference type="GO" id="GO:0000124">
    <property type="term" value="C:SAGA complex"/>
    <property type="evidence" value="ECO:0007669"/>
    <property type="project" value="TreeGrafter"/>
</dbReference>
<feature type="region of interest" description="Disordered" evidence="2">
    <location>
        <begin position="3210"/>
        <end position="3275"/>
    </location>
</feature>
<dbReference type="InterPro" id="IPR036940">
    <property type="entry name" value="PI3/4_kinase_cat_sf"/>
</dbReference>
<evidence type="ECO:0000256" key="1">
    <source>
        <dbReference type="ARBA" id="ARBA00007234"/>
    </source>
</evidence>
<dbReference type="InterPro" id="IPR046805">
    <property type="entry name" value="Tra1_ring"/>
</dbReference>
<evidence type="ECO:0000259" key="4">
    <source>
        <dbReference type="PROSITE" id="PS51189"/>
    </source>
</evidence>
<dbReference type="Proteomes" id="UP000274922">
    <property type="component" value="Unassembled WGS sequence"/>
</dbReference>
<accession>A0A4P9XCG3</accession>
<dbReference type="InterPro" id="IPR003151">
    <property type="entry name" value="PIK-rel_kinase_FAT"/>
</dbReference>
<dbReference type="GO" id="GO:0006281">
    <property type="term" value="P:DNA repair"/>
    <property type="evidence" value="ECO:0007669"/>
    <property type="project" value="TreeGrafter"/>
</dbReference>
<dbReference type="InterPro" id="IPR050517">
    <property type="entry name" value="DDR_Repair_Kinase"/>
</dbReference>
<comment type="similarity">
    <text evidence="1">Belongs to the PI3/PI4-kinase family. TRA1 subfamily.</text>
</comment>
<proteinExistence type="inferred from homology"/>
<feature type="region of interest" description="Disordered" evidence="2">
    <location>
        <begin position="1137"/>
        <end position="1163"/>
    </location>
</feature>
<keyword evidence="6" id="KW-1185">Reference proteome</keyword>
<feature type="compositionally biased region" description="Low complexity" evidence="2">
    <location>
        <begin position="3181"/>
        <end position="3198"/>
    </location>
</feature>
<feature type="region of interest" description="Disordered" evidence="2">
    <location>
        <begin position="3162"/>
        <end position="3198"/>
    </location>
</feature>
<dbReference type="Pfam" id="PF20175">
    <property type="entry name" value="Tra1_central"/>
    <property type="match status" value="2"/>
</dbReference>